<accession>A0A6H5IU82</accession>
<sequence>TELQHHMRWQELLSAMPKMSLDFLARSRAKWAGSSTAPIITYRSALVRLAAAAAAAEARARRRRDNSKEPSPKTIVDAFENCHRSRGLSELTDPTFPTRARNIHGEYFYLRHTALRVSHFQHLLNYISEEPNRLNAPTRKLCSANFSCRVLNDKWPLLLASTLKHTLWKRIRDWLCTHLCAACYIYYTWRRDAQSPSQQHSRALTLYKLGRAHCQARENSSSVRGGMNLEFLRLAPRANNTMTNQTERKKFHGLGSSVKAQVKRLERKAALVRAGCIDYTCLYKKNERRASTRCGGNGIVTAAAAAAQWLSTCSFSDERTLMIARRRRVKGMRGGTEAAQRKSGNERWWQQERQRQVRIQSKLPQLISELTDDDDDDDDDDDGTTTGLAGTCRQGVGVECRVASEPQTRATYRGSAIDRTFLSLSLRLSPGRAPTVPEEEAQTREPPFATALAVRRASLSPSSLHTYYLYGAAASSFPDFFTELHCVAAVTQEKMNALRSGDYTHLATYSSRKYWRLSTEAVLSSRRKRMMSHVVKAVLRLEADHAIVLQNCAHITEAK</sequence>
<feature type="non-terminal residue" evidence="2">
    <location>
        <position position="1"/>
    </location>
</feature>
<proteinExistence type="predicted"/>
<organism evidence="2 3">
    <name type="scientific">Trichogramma brassicae</name>
    <dbReference type="NCBI Taxonomy" id="86971"/>
    <lineage>
        <taxon>Eukaryota</taxon>
        <taxon>Metazoa</taxon>
        <taxon>Ecdysozoa</taxon>
        <taxon>Arthropoda</taxon>
        <taxon>Hexapoda</taxon>
        <taxon>Insecta</taxon>
        <taxon>Pterygota</taxon>
        <taxon>Neoptera</taxon>
        <taxon>Endopterygota</taxon>
        <taxon>Hymenoptera</taxon>
        <taxon>Apocrita</taxon>
        <taxon>Proctotrupomorpha</taxon>
        <taxon>Chalcidoidea</taxon>
        <taxon>Trichogrammatidae</taxon>
        <taxon>Trichogramma</taxon>
    </lineage>
</organism>
<feature type="region of interest" description="Disordered" evidence="1">
    <location>
        <begin position="361"/>
        <end position="390"/>
    </location>
</feature>
<dbReference type="Proteomes" id="UP000479190">
    <property type="component" value="Unassembled WGS sequence"/>
</dbReference>
<name>A0A6H5IU82_9HYME</name>
<gene>
    <name evidence="2" type="ORF">TBRA_LOCUS13561</name>
</gene>
<evidence type="ECO:0000256" key="1">
    <source>
        <dbReference type="SAM" id="MobiDB-lite"/>
    </source>
</evidence>
<keyword evidence="3" id="KW-1185">Reference proteome</keyword>
<protein>
    <submittedName>
        <fullName evidence="2">Uncharacterized protein</fullName>
    </submittedName>
</protein>
<dbReference type="EMBL" id="CADCXV010001139">
    <property type="protein sequence ID" value="CAB0041917.1"/>
    <property type="molecule type" value="Genomic_DNA"/>
</dbReference>
<reference evidence="2 3" key="1">
    <citation type="submission" date="2020-02" db="EMBL/GenBank/DDBJ databases">
        <authorList>
            <person name="Ferguson B K."/>
        </authorList>
    </citation>
    <scope>NUCLEOTIDE SEQUENCE [LARGE SCALE GENOMIC DNA]</scope>
</reference>
<feature type="compositionally biased region" description="Acidic residues" evidence="1">
    <location>
        <begin position="370"/>
        <end position="383"/>
    </location>
</feature>
<dbReference type="AlphaFoldDB" id="A0A6H5IU82"/>
<evidence type="ECO:0000313" key="2">
    <source>
        <dbReference type="EMBL" id="CAB0041917.1"/>
    </source>
</evidence>
<evidence type="ECO:0000313" key="3">
    <source>
        <dbReference type="Proteomes" id="UP000479190"/>
    </source>
</evidence>